<dbReference type="Proteomes" id="UP001163223">
    <property type="component" value="Chromosome"/>
</dbReference>
<evidence type="ECO:0000313" key="1">
    <source>
        <dbReference type="EMBL" id="WAJ29495.1"/>
    </source>
</evidence>
<sequence>MFELLKIAHLIMMAMASGSTLSSYVVLRASVGREDEAGLALARRTLAELTTFAVGFVWISGAALLWSRAHAPEPAVSAWFYAKLAFVALFTLAHAAQRLSGRRLRGGPDRVPARRGTERWASVAWLMSLLAICLAVVSFE</sequence>
<protein>
    <submittedName>
        <fullName evidence="1">Uncharacterized protein</fullName>
    </submittedName>
</protein>
<reference evidence="1" key="1">
    <citation type="submission" date="2022-11" db="EMBL/GenBank/DDBJ databases">
        <title>beta-Carotene-producing bacterium, Jeongeuplla avenae sp. nov., alleviates the salt stress of Arabidopsis seedlings.</title>
        <authorList>
            <person name="Jiang L."/>
            <person name="Lee J."/>
        </authorList>
    </citation>
    <scope>NUCLEOTIDE SEQUENCE</scope>
    <source>
        <strain evidence="1">DY_R2A_6</strain>
    </source>
</reference>
<gene>
    <name evidence="1" type="ORF">OXU80_04470</name>
</gene>
<proteinExistence type="predicted"/>
<dbReference type="EMBL" id="CP113520">
    <property type="protein sequence ID" value="WAJ29495.1"/>
    <property type="molecule type" value="Genomic_DNA"/>
</dbReference>
<organism evidence="1 2">
    <name type="scientific">Antarcticirhabdus aurantiaca</name>
    <dbReference type="NCBI Taxonomy" id="2606717"/>
    <lineage>
        <taxon>Bacteria</taxon>
        <taxon>Pseudomonadati</taxon>
        <taxon>Pseudomonadota</taxon>
        <taxon>Alphaproteobacteria</taxon>
        <taxon>Hyphomicrobiales</taxon>
        <taxon>Aurantimonadaceae</taxon>
        <taxon>Antarcticirhabdus</taxon>
    </lineage>
</organism>
<name>A0ACD4NS78_9HYPH</name>
<evidence type="ECO:0000313" key="2">
    <source>
        <dbReference type="Proteomes" id="UP001163223"/>
    </source>
</evidence>
<keyword evidence="2" id="KW-1185">Reference proteome</keyword>
<accession>A0ACD4NS78</accession>